<feature type="signal peptide" evidence="1">
    <location>
        <begin position="1"/>
        <end position="19"/>
    </location>
</feature>
<evidence type="ECO:0000256" key="1">
    <source>
        <dbReference type="SAM" id="SignalP"/>
    </source>
</evidence>
<gene>
    <name evidence="2" type="ORF">WKV53_21205</name>
</gene>
<dbReference type="RefSeq" id="WP_341406807.1">
    <property type="nucleotide sequence ID" value="NZ_JBBUKT010000009.1"/>
</dbReference>
<protein>
    <submittedName>
        <fullName evidence="2">Uncharacterized protein</fullName>
    </submittedName>
</protein>
<name>A0ABU9AZE8_9BACT</name>
<keyword evidence="1" id="KW-0732">Signal</keyword>
<sequence length="108" mass="12015">MKTCLPLVATALLAGAASAGDITIYNDQPFPRLIRLGHKGKLYGGWIYSGQRITVHVDETRKGKPMLLVDTRESNSSGNNSKWTMKAYPLAKKAEPLFYNMSWFPRGV</sequence>
<reference evidence="2 3" key="1">
    <citation type="submission" date="2024-04" db="EMBL/GenBank/DDBJ databases">
        <title>Luteolibacter sp. isolated from soil.</title>
        <authorList>
            <person name="An J."/>
        </authorList>
    </citation>
    <scope>NUCLEOTIDE SEQUENCE [LARGE SCALE GENOMIC DNA]</scope>
    <source>
        <strain evidence="2 3">Y139</strain>
    </source>
</reference>
<keyword evidence="3" id="KW-1185">Reference proteome</keyword>
<feature type="chain" id="PRO_5047260566" evidence="1">
    <location>
        <begin position="20"/>
        <end position="108"/>
    </location>
</feature>
<evidence type="ECO:0000313" key="2">
    <source>
        <dbReference type="EMBL" id="MEK7953046.1"/>
    </source>
</evidence>
<comment type="caution">
    <text evidence="2">The sequence shown here is derived from an EMBL/GenBank/DDBJ whole genome shotgun (WGS) entry which is preliminary data.</text>
</comment>
<organism evidence="2 3">
    <name type="scientific">Luteolibacter soli</name>
    <dbReference type="NCBI Taxonomy" id="3135280"/>
    <lineage>
        <taxon>Bacteria</taxon>
        <taxon>Pseudomonadati</taxon>
        <taxon>Verrucomicrobiota</taxon>
        <taxon>Verrucomicrobiia</taxon>
        <taxon>Verrucomicrobiales</taxon>
        <taxon>Verrucomicrobiaceae</taxon>
        <taxon>Luteolibacter</taxon>
    </lineage>
</organism>
<proteinExistence type="predicted"/>
<accession>A0ABU9AZE8</accession>
<evidence type="ECO:0000313" key="3">
    <source>
        <dbReference type="Proteomes" id="UP001371305"/>
    </source>
</evidence>
<dbReference type="Proteomes" id="UP001371305">
    <property type="component" value="Unassembled WGS sequence"/>
</dbReference>
<dbReference type="EMBL" id="JBBUKT010000009">
    <property type="protein sequence ID" value="MEK7953046.1"/>
    <property type="molecule type" value="Genomic_DNA"/>
</dbReference>